<dbReference type="AlphaFoldDB" id="A0A2J6T223"/>
<evidence type="ECO:0000313" key="2">
    <source>
        <dbReference type="Proteomes" id="UP000235371"/>
    </source>
</evidence>
<dbReference type="InParanoid" id="A0A2J6T223"/>
<dbReference type="EMBL" id="KZ613847">
    <property type="protein sequence ID" value="PMD57075.1"/>
    <property type="molecule type" value="Genomic_DNA"/>
</dbReference>
<dbReference type="Proteomes" id="UP000235371">
    <property type="component" value="Unassembled WGS sequence"/>
</dbReference>
<gene>
    <name evidence="1" type="ORF">K444DRAFT_632221</name>
</gene>
<organism evidence="1 2">
    <name type="scientific">Hyaloscypha bicolor E</name>
    <dbReference type="NCBI Taxonomy" id="1095630"/>
    <lineage>
        <taxon>Eukaryota</taxon>
        <taxon>Fungi</taxon>
        <taxon>Dikarya</taxon>
        <taxon>Ascomycota</taxon>
        <taxon>Pezizomycotina</taxon>
        <taxon>Leotiomycetes</taxon>
        <taxon>Helotiales</taxon>
        <taxon>Hyaloscyphaceae</taxon>
        <taxon>Hyaloscypha</taxon>
        <taxon>Hyaloscypha bicolor</taxon>
    </lineage>
</organism>
<accession>A0A2J6T223</accession>
<dbReference type="GeneID" id="36591531"/>
<evidence type="ECO:0000313" key="1">
    <source>
        <dbReference type="EMBL" id="PMD57075.1"/>
    </source>
</evidence>
<dbReference type="OrthoDB" id="10296104at2759"/>
<protein>
    <submittedName>
        <fullName evidence="1">Uncharacterized protein</fullName>
    </submittedName>
</protein>
<keyword evidence="2" id="KW-1185">Reference proteome</keyword>
<dbReference type="RefSeq" id="XP_024733979.1">
    <property type="nucleotide sequence ID" value="XM_024883454.1"/>
</dbReference>
<reference evidence="1 2" key="1">
    <citation type="submission" date="2016-04" db="EMBL/GenBank/DDBJ databases">
        <title>A degradative enzymes factory behind the ericoid mycorrhizal symbiosis.</title>
        <authorList>
            <consortium name="DOE Joint Genome Institute"/>
            <person name="Martino E."/>
            <person name="Morin E."/>
            <person name="Grelet G."/>
            <person name="Kuo A."/>
            <person name="Kohler A."/>
            <person name="Daghino S."/>
            <person name="Barry K."/>
            <person name="Choi C."/>
            <person name="Cichocki N."/>
            <person name="Clum A."/>
            <person name="Copeland A."/>
            <person name="Hainaut M."/>
            <person name="Haridas S."/>
            <person name="Labutti K."/>
            <person name="Lindquist E."/>
            <person name="Lipzen A."/>
            <person name="Khouja H.-R."/>
            <person name="Murat C."/>
            <person name="Ohm R."/>
            <person name="Olson A."/>
            <person name="Spatafora J."/>
            <person name="Veneault-Fourrey C."/>
            <person name="Henrissat B."/>
            <person name="Grigoriev I."/>
            <person name="Martin F."/>
            <person name="Perotto S."/>
        </authorList>
    </citation>
    <scope>NUCLEOTIDE SEQUENCE [LARGE SCALE GENOMIC DNA]</scope>
    <source>
        <strain evidence="1 2">E</strain>
    </source>
</reference>
<sequence length="162" mass="18938">MEASRFSSVRDQIITKARAHPYELSTLEIVEKMKKMRELIELHKPKTYNTCFTNEERRWLAELLCWESMFPDSKTKFPGKRPRNPAKQLPVSIGYVPQCEQCMQEGRSATDEQCPYIRMVSCSREDHPDYKTRLDMENGVDPTCPACHSERMGELKDGWVFV</sequence>
<name>A0A2J6T223_9HELO</name>
<proteinExistence type="predicted"/>